<feature type="domain" description="D-serine dehydratase-like" evidence="3">
    <location>
        <begin position="264"/>
        <end position="366"/>
    </location>
</feature>
<dbReference type="SUPFAM" id="SSF51419">
    <property type="entry name" value="PLP-binding barrel"/>
    <property type="match status" value="1"/>
</dbReference>
<proteinExistence type="inferred from homology"/>
<accession>A0A2R4XH93</accession>
<dbReference type="Gene3D" id="3.20.20.10">
    <property type="entry name" value="Alanine racemase"/>
    <property type="match status" value="1"/>
</dbReference>
<dbReference type="Gene3D" id="2.40.37.20">
    <property type="entry name" value="D-serine dehydratase-like domain"/>
    <property type="match status" value="1"/>
</dbReference>
<dbReference type="Pfam" id="PF01168">
    <property type="entry name" value="Ala_racemase_N"/>
    <property type="match status" value="1"/>
</dbReference>
<dbReference type="AlphaFoldDB" id="A0A2R4XH93"/>
<sequence>MLPWKACTVGDSMEQIDTPSLILDLDAFERNLSHMTRLRGQMRLRPHAKSHKCPEIARAQIAHGAVGICCQKLSEAAVFASAGITDILVTNQLVGERKLRHVRELAQTIRLGVLVDHAEQIRSLGHVMAGSHHELDVYVEIDVGAGRCGTTVEQSVVLARKIHALDGIRFAGVHAYHGGAQHLRKPYERAAAIRFAAARASQARDAIESVGMTVPIITGAGTGTFWHERDSGVYNELQPGSYIFMDRDYADNEPDAGEARFEHALFVLATVQSRPAPDVAVIDAGLKASSVDSGMPAVYKRTDLKYVKASDEHGVIKIGSQHGLSSSAKISDATTGHGLQLGDKLMLIPGHCDPTVNLYDEIICVRGGKVEAIWPISARGASL</sequence>
<keyword evidence="5" id="KW-1185">Reference proteome</keyword>
<protein>
    <submittedName>
        <fullName evidence="4">Alanine racemase</fullName>
    </submittedName>
</protein>
<dbReference type="SMART" id="SM01119">
    <property type="entry name" value="D-ser_dehydrat"/>
    <property type="match status" value="1"/>
</dbReference>
<dbReference type="EMBL" id="CP028901">
    <property type="protein sequence ID" value="AWB33192.1"/>
    <property type="molecule type" value="Genomic_DNA"/>
</dbReference>
<dbReference type="CDD" id="cd06819">
    <property type="entry name" value="PLPDE_III_LS_D-TA"/>
    <property type="match status" value="1"/>
</dbReference>
<evidence type="ECO:0000259" key="3">
    <source>
        <dbReference type="SMART" id="SM01119"/>
    </source>
</evidence>
<reference evidence="4 5" key="1">
    <citation type="submission" date="2018-04" db="EMBL/GenBank/DDBJ databases">
        <title>Bordetella sp. HZ20 isolated from seawater.</title>
        <authorList>
            <person name="Sun C."/>
        </authorList>
    </citation>
    <scope>NUCLEOTIDE SEQUENCE [LARGE SCALE GENOMIC DNA]</scope>
    <source>
        <strain evidence="4 5">HZ20</strain>
    </source>
</reference>
<gene>
    <name evidence="4" type="ORF">DBV39_05120</name>
</gene>
<dbReference type="GO" id="GO:0036088">
    <property type="term" value="P:D-serine catabolic process"/>
    <property type="evidence" value="ECO:0007669"/>
    <property type="project" value="TreeGrafter"/>
</dbReference>
<name>A0A2R4XH93_9BURK</name>
<dbReference type="InterPro" id="IPR001608">
    <property type="entry name" value="Ala_racemase_N"/>
</dbReference>
<dbReference type="Pfam" id="PF14031">
    <property type="entry name" value="D-ser_dehydrat"/>
    <property type="match status" value="1"/>
</dbReference>
<evidence type="ECO:0000313" key="4">
    <source>
        <dbReference type="EMBL" id="AWB33192.1"/>
    </source>
</evidence>
<evidence type="ECO:0000313" key="5">
    <source>
        <dbReference type="Proteomes" id="UP000244571"/>
    </source>
</evidence>
<dbReference type="PANTHER" id="PTHR28004">
    <property type="entry name" value="ZGC:162816-RELATED"/>
    <property type="match status" value="1"/>
</dbReference>
<dbReference type="GO" id="GO:0008721">
    <property type="term" value="F:D-serine ammonia-lyase activity"/>
    <property type="evidence" value="ECO:0007669"/>
    <property type="project" value="TreeGrafter"/>
</dbReference>
<dbReference type="KEGG" id="boz:DBV39_05120"/>
<organism evidence="4 5">
    <name type="scientific">Orrella marina</name>
    <dbReference type="NCBI Taxonomy" id="2163011"/>
    <lineage>
        <taxon>Bacteria</taxon>
        <taxon>Pseudomonadati</taxon>
        <taxon>Pseudomonadota</taxon>
        <taxon>Betaproteobacteria</taxon>
        <taxon>Burkholderiales</taxon>
        <taxon>Alcaligenaceae</taxon>
        <taxon>Orrella</taxon>
    </lineage>
</organism>
<evidence type="ECO:0000256" key="1">
    <source>
        <dbReference type="ARBA" id="ARBA00005323"/>
    </source>
</evidence>
<dbReference type="InterPro" id="IPR051466">
    <property type="entry name" value="D-amino_acid_metab_enzyme"/>
</dbReference>
<keyword evidence="2" id="KW-0456">Lyase</keyword>
<dbReference type="Proteomes" id="UP000244571">
    <property type="component" value="Chromosome"/>
</dbReference>
<dbReference type="InterPro" id="IPR029066">
    <property type="entry name" value="PLP-binding_barrel"/>
</dbReference>
<evidence type="ECO:0000256" key="2">
    <source>
        <dbReference type="ARBA" id="ARBA00023239"/>
    </source>
</evidence>
<comment type="similarity">
    <text evidence="1">Belongs to the DSD1 family.</text>
</comment>
<dbReference type="OrthoDB" id="9772497at2"/>
<dbReference type="InterPro" id="IPR042208">
    <property type="entry name" value="D-ser_dehydrat-like_sf"/>
</dbReference>
<dbReference type="PANTHER" id="PTHR28004:SF2">
    <property type="entry name" value="D-SERINE DEHYDRATASE"/>
    <property type="match status" value="1"/>
</dbReference>
<dbReference type="InterPro" id="IPR026956">
    <property type="entry name" value="D-ser_dehydrat-like_dom"/>
</dbReference>